<keyword evidence="2" id="KW-1185">Reference proteome</keyword>
<protein>
    <submittedName>
        <fullName evidence="1">Uncharacterized protein</fullName>
    </submittedName>
</protein>
<evidence type="ECO:0000313" key="2">
    <source>
        <dbReference type="Proteomes" id="UP000798662"/>
    </source>
</evidence>
<reference evidence="1" key="1">
    <citation type="submission" date="2019-11" db="EMBL/GenBank/DDBJ databases">
        <title>Nori genome reveals adaptations in red seaweeds to the harsh intertidal environment.</title>
        <authorList>
            <person name="Wang D."/>
            <person name="Mao Y."/>
        </authorList>
    </citation>
    <scope>NUCLEOTIDE SEQUENCE</scope>
    <source>
        <tissue evidence="1">Gametophyte</tissue>
    </source>
</reference>
<accession>A0ACC3C933</accession>
<comment type="caution">
    <text evidence="1">The sequence shown here is derived from an EMBL/GenBank/DDBJ whole genome shotgun (WGS) entry which is preliminary data.</text>
</comment>
<organism evidence="1 2">
    <name type="scientific">Pyropia yezoensis</name>
    <name type="common">Susabi-nori</name>
    <name type="synonym">Porphyra yezoensis</name>
    <dbReference type="NCBI Taxonomy" id="2788"/>
    <lineage>
        <taxon>Eukaryota</taxon>
        <taxon>Rhodophyta</taxon>
        <taxon>Bangiophyceae</taxon>
        <taxon>Bangiales</taxon>
        <taxon>Bangiaceae</taxon>
        <taxon>Pyropia</taxon>
    </lineage>
</organism>
<dbReference type="Proteomes" id="UP000798662">
    <property type="component" value="Chromosome 2"/>
</dbReference>
<sequence>MADTSSRGGKTATASSSSFWEPHVKRRRRSQQTMERSGAVKETLTVEELCEADKAVYWQLMRGGGGRGAPVQARVFLKVRTIEWVDAHPEEGLVKPKLSDAERLSRRRLVEKGLLQGSTPGNRNCGPVSDMAQAARLGAAITHQMTAGPASGAGQPHFKPTETQPPYEKNVAGYPGSGWISWRWIGWTLIGSHCSSAIRMPGYPARVARITSTICLDNQPLVPG</sequence>
<evidence type="ECO:0000313" key="1">
    <source>
        <dbReference type="EMBL" id="KAK1866730.1"/>
    </source>
</evidence>
<gene>
    <name evidence="1" type="ORF">I4F81_009245</name>
</gene>
<proteinExistence type="predicted"/>
<dbReference type="EMBL" id="CM020619">
    <property type="protein sequence ID" value="KAK1866730.1"/>
    <property type="molecule type" value="Genomic_DNA"/>
</dbReference>
<name>A0ACC3C933_PYRYE</name>